<evidence type="ECO:0000313" key="8">
    <source>
        <dbReference type="EMBL" id="MFH4975509.1"/>
    </source>
</evidence>
<dbReference type="AlphaFoldDB" id="A0ABD6E613"/>
<evidence type="ECO:0000256" key="1">
    <source>
        <dbReference type="ARBA" id="ARBA00004141"/>
    </source>
</evidence>
<keyword evidence="3 7" id="KW-0812">Transmembrane</keyword>
<proteinExistence type="inferred from homology"/>
<reference evidence="8 9" key="1">
    <citation type="submission" date="2024-08" db="EMBL/GenBank/DDBJ databases">
        <title>Gnathostoma spinigerum genome.</title>
        <authorList>
            <person name="Gonzalez-Bertolin B."/>
            <person name="Monzon S."/>
            <person name="Zaballos A."/>
            <person name="Jimenez P."/>
            <person name="Dekumyoy P."/>
            <person name="Varona S."/>
            <person name="Cuesta I."/>
            <person name="Sumanam S."/>
            <person name="Adisakwattana P."/>
            <person name="Gasser R.B."/>
            <person name="Hernandez-Gonzalez A."/>
            <person name="Young N.D."/>
            <person name="Perteguer M.J."/>
        </authorList>
    </citation>
    <scope>NUCLEOTIDE SEQUENCE [LARGE SCALE GENOMIC DNA]</scope>
    <source>
        <strain evidence="8">AL3</strain>
        <tissue evidence="8">Liver</tissue>
    </source>
</reference>
<dbReference type="Proteomes" id="UP001608902">
    <property type="component" value="Unassembled WGS sequence"/>
</dbReference>
<evidence type="ECO:0000256" key="7">
    <source>
        <dbReference type="SAM" id="Phobius"/>
    </source>
</evidence>
<evidence type="ECO:0000256" key="5">
    <source>
        <dbReference type="ARBA" id="ARBA00023136"/>
    </source>
</evidence>
<dbReference type="PANTHER" id="PTHR31893">
    <property type="entry name" value="TRANSMEMBRANE PROTEIN 151 HOMOLOG"/>
    <property type="match status" value="1"/>
</dbReference>
<gene>
    <name evidence="8" type="ORF">AB6A40_002218</name>
</gene>
<evidence type="ECO:0000256" key="2">
    <source>
        <dbReference type="ARBA" id="ARBA00009583"/>
    </source>
</evidence>
<dbReference type="PANTHER" id="PTHR31893:SF5">
    <property type="entry name" value="TRANSMEMBRANE PROTEIN 151 HOMOLOG"/>
    <property type="match status" value="1"/>
</dbReference>
<keyword evidence="5 7" id="KW-0472">Membrane</keyword>
<comment type="similarity">
    <text evidence="2">Belongs to the TMEM151 family.</text>
</comment>
<keyword evidence="9" id="KW-1185">Reference proteome</keyword>
<dbReference type="GO" id="GO:0016020">
    <property type="term" value="C:membrane"/>
    <property type="evidence" value="ECO:0007669"/>
    <property type="project" value="UniProtKB-SubCell"/>
</dbReference>
<feature type="transmembrane region" description="Helical" evidence="7">
    <location>
        <begin position="72"/>
        <end position="99"/>
    </location>
</feature>
<evidence type="ECO:0000256" key="6">
    <source>
        <dbReference type="SAM" id="MobiDB-lite"/>
    </source>
</evidence>
<feature type="transmembrane region" description="Helical" evidence="7">
    <location>
        <begin position="119"/>
        <end position="138"/>
    </location>
</feature>
<evidence type="ECO:0000256" key="4">
    <source>
        <dbReference type="ARBA" id="ARBA00022989"/>
    </source>
</evidence>
<dbReference type="EMBL" id="JBGFUD010000945">
    <property type="protein sequence ID" value="MFH4975509.1"/>
    <property type="molecule type" value="Genomic_DNA"/>
</dbReference>
<dbReference type="Pfam" id="PF14857">
    <property type="entry name" value="TMEM151"/>
    <property type="match status" value="1"/>
</dbReference>
<dbReference type="InterPro" id="IPR026767">
    <property type="entry name" value="Tmem151"/>
</dbReference>
<protein>
    <recommendedName>
        <fullName evidence="10">Transmembrane protein 151B</fullName>
    </recommendedName>
</protein>
<comment type="subcellular location">
    <subcellularLocation>
        <location evidence="1">Membrane</location>
        <topology evidence="1">Multi-pass membrane protein</topology>
    </subcellularLocation>
</comment>
<accession>A0ABD6E613</accession>
<comment type="caution">
    <text evidence="8">The sequence shown here is derived from an EMBL/GenBank/DDBJ whole genome shotgun (WGS) entry which is preliminary data.</text>
</comment>
<evidence type="ECO:0008006" key="10">
    <source>
        <dbReference type="Google" id="ProtNLM"/>
    </source>
</evidence>
<feature type="region of interest" description="Disordered" evidence="6">
    <location>
        <begin position="558"/>
        <end position="588"/>
    </location>
</feature>
<keyword evidence="4 7" id="KW-1133">Transmembrane helix</keyword>
<feature type="transmembrane region" description="Helical" evidence="7">
    <location>
        <begin position="301"/>
        <end position="320"/>
    </location>
</feature>
<organism evidence="8 9">
    <name type="scientific">Gnathostoma spinigerum</name>
    <dbReference type="NCBI Taxonomy" id="75299"/>
    <lineage>
        <taxon>Eukaryota</taxon>
        <taxon>Metazoa</taxon>
        <taxon>Ecdysozoa</taxon>
        <taxon>Nematoda</taxon>
        <taxon>Chromadorea</taxon>
        <taxon>Rhabditida</taxon>
        <taxon>Spirurina</taxon>
        <taxon>Gnathostomatomorpha</taxon>
        <taxon>Gnathostomatoidea</taxon>
        <taxon>Gnathostomatidae</taxon>
        <taxon>Gnathostoma</taxon>
    </lineage>
</organism>
<sequence>MAGTRHIQHKVNFPLNEYPKDILLTTAVIIAHSSCAFQIIAYKMARRQPLGGSSTTQKPARRNVFAVIRHEFYWKCLVSTILVQLCILYAAWCHFSYYVFAEMSITTSSHGPCAQGYNFIPIAFGVLLYIVYFMECWHNRVKEAKIKKASHAEALEIIQNLRAAVPIVWWNSVSYHYVRRTRQITRYRNGDAITATQAFYERVNSHNAGSVFMFDACGVKDISKNLTDLEAYPVTKIHLSKGFVFTCVEAANEFEEQRARFFNENEVRDDYMEVREGLEFADVPFTENLIVFSTQNRTRPWYLYSTTFWLFSIALLSWPLRMWCELRTAHVNYQITKLFGTNYLSPSSNNYTGPITRASTMDSRELELAAQRDSFLVVPSYSEAMLVEPQYPLNQLFCQYAVYRSNDRTMTTSNDNTVLTTYGAIRNNLSSDNYRFQQTVRPNRMQFLSRAPIRSRSMNLCLPRHRRDEPFVICTQSTPIPRPNRRAPPRSASISGLSTSWRSPFYESIGSRSSEDRRPLIKQVRHIDEPPPPYEVALRMCAPLYERLRRSASSITSRLNSLSHSSSKDLPHRRQINIDEPGSSRVTA</sequence>
<feature type="region of interest" description="Disordered" evidence="6">
    <location>
        <begin position="475"/>
        <end position="497"/>
    </location>
</feature>
<name>A0ABD6E613_9BILA</name>
<evidence type="ECO:0000313" key="9">
    <source>
        <dbReference type="Proteomes" id="UP001608902"/>
    </source>
</evidence>
<evidence type="ECO:0000256" key="3">
    <source>
        <dbReference type="ARBA" id="ARBA00022692"/>
    </source>
</evidence>